<dbReference type="GO" id="GO:0016020">
    <property type="term" value="C:membrane"/>
    <property type="evidence" value="ECO:0007669"/>
    <property type="project" value="UniProtKB-SubCell"/>
</dbReference>
<evidence type="ECO:0000256" key="6">
    <source>
        <dbReference type="ARBA" id="ARBA00023010"/>
    </source>
</evidence>
<keyword evidence="4" id="KW-0653">Protein transport</keyword>
<evidence type="ECO:0000256" key="1">
    <source>
        <dbReference type="ARBA" id="ARBA00004167"/>
    </source>
</evidence>
<proteinExistence type="predicted"/>
<comment type="caution">
    <text evidence="9">The sequence shown here is derived from an EMBL/GenBank/DDBJ whole genome shotgun (WGS) entry which is preliminary data.</text>
</comment>
<evidence type="ECO:0000256" key="5">
    <source>
        <dbReference type="ARBA" id="ARBA00022989"/>
    </source>
</evidence>
<feature type="compositionally biased region" description="Low complexity" evidence="8">
    <location>
        <begin position="73"/>
        <end position="87"/>
    </location>
</feature>
<dbReference type="InterPro" id="IPR003369">
    <property type="entry name" value="TatA/B/E"/>
</dbReference>
<dbReference type="Pfam" id="PF02416">
    <property type="entry name" value="TatA_B_E"/>
    <property type="match status" value="1"/>
</dbReference>
<dbReference type="AlphaFoldDB" id="A0A4Q0T0C6"/>
<feature type="region of interest" description="Disordered" evidence="8">
    <location>
        <begin position="73"/>
        <end position="176"/>
    </location>
</feature>
<gene>
    <name evidence="9" type="ORF">GRAN_4353</name>
</gene>
<evidence type="ECO:0000256" key="7">
    <source>
        <dbReference type="ARBA" id="ARBA00023136"/>
    </source>
</evidence>
<evidence type="ECO:0000313" key="10">
    <source>
        <dbReference type="Proteomes" id="UP000289437"/>
    </source>
</evidence>
<name>A0A4Q0T0C6_9BACT</name>
<evidence type="ECO:0000256" key="4">
    <source>
        <dbReference type="ARBA" id="ARBA00022927"/>
    </source>
</evidence>
<dbReference type="EMBL" id="RDSM01000003">
    <property type="protein sequence ID" value="RXH55249.1"/>
    <property type="molecule type" value="Genomic_DNA"/>
</dbReference>
<evidence type="ECO:0000256" key="2">
    <source>
        <dbReference type="ARBA" id="ARBA00022448"/>
    </source>
</evidence>
<feature type="compositionally biased region" description="Polar residues" evidence="8">
    <location>
        <begin position="88"/>
        <end position="103"/>
    </location>
</feature>
<reference evidence="9 10" key="1">
    <citation type="submission" date="2018-11" db="EMBL/GenBank/DDBJ databases">
        <authorList>
            <person name="Mardanov A.V."/>
            <person name="Ravin N.V."/>
            <person name="Dedysh S.N."/>
        </authorList>
    </citation>
    <scope>NUCLEOTIDE SEQUENCE [LARGE SCALE GENOMIC DNA]</scope>
    <source>
        <strain evidence="9 10">AF10</strain>
    </source>
</reference>
<dbReference type="OrthoDB" id="9800908at2"/>
<evidence type="ECO:0000313" key="9">
    <source>
        <dbReference type="EMBL" id="RXH55249.1"/>
    </source>
</evidence>
<dbReference type="Gene3D" id="1.20.5.3310">
    <property type="match status" value="1"/>
</dbReference>
<keyword evidence="7" id="KW-0472">Membrane</keyword>
<evidence type="ECO:0000256" key="8">
    <source>
        <dbReference type="SAM" id="MobiDB-lite"/>
    </source>
</evidence>
<accession>A0A4Q0T0C6</accession>
<dbReference type="PANTHER" id="PTHR33162:SF1">
    <property type="entry name" value="SEC-INDEPENDENT PROTEIN TRANSLOCASE PROTEIN TATA, CHLOROPLASTIC"/>
    <property type="match status" value="1"/>
</dbReference>
<evidence type="ECO:0000256" key="3">
    <source>
        <dbReference type="ARBA" id="ARBA00022692"/>
    </source>
</evidence>
<dbReference type="Proteomes" id="UP000289437">
    <property type="component" value="Unassembled WGS sequence"/>
</dbReference>
<dbReference type="GO" id="GO:0015031">
    <property type="term" value="P:protein transport"/>
    <property type="evidence" value="ECO:0007669"/>
    <property type="project" value="UniProtKB-KW"/>
</dbReference>
<dbReference type="PANTHER" id="PTHR33162">
    <property type="entry name" value="SEC-INDEPENDENT PROTEIN TRANSLOCASE PROTEIN TATA, CHLOROPLASTIC"/>
    <property type="match status" value="1"/>
</dbReference>
<keyword evidence="5" id="KW-1133">Transmembrane helix</keyword>
<keyword evidence="10" id="KW-1185">Reference proteome</keyword>
<comment type="subcellular location">
    <subcellularLocation>
        <location evidence="1">Membrane</location>
        <topology evidence="1">Single-pass membrane protein</topology>
    </subcellularLocation>
</comment>
<sequence>MPSFQDSAVIFIIALLLFGPRKLPELARQLGKLMGEFRRASNDFRMQMEDELRMTEQAERQKEIAAIEAAAPRPAIAAPAQEEPVAESSYTSSPVAEEATTSEPLPIASSGELKMMPPSTGLPTARGAVSDESESALTPLLESIPEAPPNRTEFADHTIHTPDAAGSDAHQADHHG</sequence>
<organism evidence="9 10">
    <name type="scientific">Granulicella sibirica</name>
    <dbReference type="NCBI Taxonomy" id="2479048"/>
    <lineage>
        <taxon>Bacteria</taxon>
        <taxon>Pseudomonadati</taxon>
        <taxon>Acidobacteriota</taxon>
        <taxon>Terriglobia</taxon>
        <taxon>Terriglobales</taxon>
        <taxon>Acidobacteriaceae</taxon>
        <taxon>Granulicella</taxon>
    </lineage>
</organism>
<reference evidence="10" key="2">
    <citation type="submission" date="2019-02" db="EMBL/GenBank/DDBJ databases">
        <title>Granulicella sibirica sp. nov., a psychrotolerant acidobacterium isolated from an organic soil layer in forested tundra, West Siberia.</title>
        <authorList>
            <person name="Oshkin I.Y."/>
            <person name="Kulichevskaya I.S."/>
            <person name="Rijpstra W.I.C."/>
            <person name="Sinninghe Damste J.S."/>
            <person name="Rakitin A.L."/>
            <person name="Ravin N.V."/>
            <person name="Dedysh S.N."/>
        </authorList>
    </citation>
    <scope>NUCLEOTIDE SEQUENCE [LARGE SCALE GENOMIC DNA]</scope>
    <source>
        <strain evidence="10">AF10</strain>
    </source>
</reference>
<keyword evidence="2" id="KW-0813">Transport</keyword>
<keyword evidence="3" id="KW-0812">Transmembrane</keyword>
<protein>
    <submittedName>
        <fullName evidence="9">Twin-arginine translocation protein TatB</fullName>
    </submittedName>
</protein>
<dbReference type="RefSeq" id="WP_128914897.1">
    <property type="nucleotide sequence ID" value="NZ_RDSM01000003.1"/>
</dbReference>
<keyword evidence="6" id="KW-0811">Translocation</keyword>